<evidence type="ECO:0000256" key="1">
    <source>
        <dbReference type="ARBA" id="ARBA00004167"/>
    </source>
</evidence>
<keyword evidence="8" id="KW-0732">Signal</keyword>
<dbReference type="GO" id="GO:0016020">
    <property type="term" value="C:membrane"/>
    <property type="evidence" value="ECO:0007669"/>
    <property type="project" value="UniProtKB-SubCell"/>
</dbReference>
<evidence type="ECO:0000256" key="4">
    <source>
        <dbReference type="ARBA" id="ARBA00022475"/>
    </source>
</evidence>
<feature type="region of interest" description="Disordered" evidence="7">
    <location>
        <begin position="49"/>
        <end position="74"/>
    </location>
</feature>
<proteinExistence type="inferred from homology"/>
<name>A0A1X7PJT5_9HYPH</name>
<comment type="subcellular location">
    <subcellularLocation>
        <location evidence="1">Membrane</location>
        <topology evidence="1">Single-pass membrane protein</topology>
    </subcellularLocation>
</comment>
<evidence type="ECO:0000256" key="2">
    <source>
        <dbReference type="ARBA" id="ARBA00010270"/>
    </source>
</evidence>
<dbReference type="RefSeq" id="WP_085466102.1">
    <property type="nucleotide sequence ID" value="NZ_FXBL01000004.1"/>
</dbReference>
<reference evidence="9 10" key="1">
    <citation type="submission" date="2017-04" db="EMBL/GenBank/DDBJ databases">
        <authorList>
            <person name="Afonso C.L."/>
            <person name="Miller P.J."/>
            <person name="Scott M.A."/>
            <person name="Spackman E."/>
            <person name="Goraichik I."/>
            <person name="Dimitrov K.M."/>
            <person name="Suarez D.L."/>
            <person name="Swayne D.E."/>
        </authorList>
    </citation>
    <scope>NUCLEOTIDE SEQUENCE [LARGE SCALE GENOMIC DNA]</scope>
    <source>
        <strain evidence="9 10">B5P</strain>
    </source>
</reference>
<keyword evidence="4" id="KW-1003">Cell membrane</keyword>
<dbReference type="EMBL" id="FXBL01000004">
    <property type="protein sequence ID" value="SMH51353.1"/>
    <property type="molecule type" value="Genomic_DNA"/>
</dbReference>
<evidence type="ECO:0000256" key="7">
    <source>
        <dbReference type="SAM" id="MobiDB-lite"/>
    </source>
</evidence>
<evidence type="ECO:0000256" key="6">
    <source>
        <dbReference type="ARBA" id="ARBA00025321"/>
    </source>
</evidence>
<evidence type="ECO:0000256" key="8">
    <source>
        <dbReference type="SAM" id="SignalP"/>
    </source>
</evidence>
<dbReference type="Pfam" id="PF07886">
    <property type="entry name" value="BA14K"/>
    <property type="match status" value="1"/>
</dbReference>
<dbReference type="InterPro" id="IPR012413">
    <property type="entry name" value="BA14K"/>
</dbReference>
<accession>A0A1X7PJT5</accession>
<keyword evidence="10" id="KW-1185">Reference proteome</keyword>
<dbReference type="OrthoDB" id="8117189at2"/>
<evidence type="ECO:0000313" key="9">
    <source>
        <dbReference type="EMBL" id="SMH51353.1"/>
    </source>
</evidence>
<feature type="compositionally biased region" description="Basic and acidic residues" evidence="7">
    <location>
        <begin position="52"/>
        <end position="74"/>
    </location>
</feature>
<gene>
    <name evidence="9" type="ORF">SAMN02982922_4407</name>
</gene>
<feature type="chain" id="PRO_5012507872" description="Lectin-like protein BA14k" evidence="8">
    <location>
        <begin position="27"/>
        <end position="168"/>
    </location>
</feature>
<dbReference type="GO" id="GO:0030246">
    <property type="term" value="F:carbohydrate binding"/>
    <property type="evidence" value="ECO:0007669"/>
    <property type="project" value="UniProtKB-KW"/>
</dbReference>
<comment type="function">
    <text evidence="6">Has immunoglobulin-binding and hemagglutination properties, and can bind to mannose. Essential for virulence. May be involved in LPS biosynthesis or polysaccharide transport.</text>
</comment>
<protein>
    <recommendedName>
        <fullName evidence="3">Lectin-like protein BA14k</fullName>
    </recommendedName>
</protein>
<organism evidence="9 10">
    <name type="scientific">Mesorhizobium australicum</name>
    <dbReference type="NCBI Taxonomy" id="536018"/>
    <lineage>
        <taxon>Bacteria</taxon>
        <taxon>Pseudomonadati</taxon>
        <taxon>Pseudomonadota</taxon>
        <taxon>Alphaproteobacteria</taxon>
        <taxon>Hyphomicrobiales</taxon>
        <taxon>Phyllobacteriaceae</taxon>
        <taxon>Mesorhizobium</taxon>
    </lineage>
</organism>
<evidence type="ECO:0000313" key="10">
    <source>
        <dbReference type="Proteomes" id="UP000193083"/>
    </source>
</evidence>
<dbReference type="AlphaFoldDB" id="A0A1X7PJT5"/>
<evidence type="ECO:0000256" key="3">
    <source>
        <dbReference type="ARBA" id="ARBA00020552"/>
    </source>
</evidence>
<keyword evidence="4" id="KW-0472">Membrane</keyword>
<comment type="similarity">
    <text evidence="2">Belongs to the BA14k family.</text>
</comment>
<sequence length="168" mass="19173">MKIFSNTICAAIALTFAAGSALPVAAAPLVAPNAQTEAAGGNVLDVQMSGEQRQRRFDRRQDRREDRFEHRQDRREARFERRNGRYYYNGHRGYRERRDGYRYYNGYWFPAGAFIAGAIISGAINNATQSSGSAHVNWCHDRYRTYRSSDNTYMSSAGYRKACNSPYS</sequence>
<keyword evidence="5" id="KW-0430">Lectin</keyword>
<feature type="signal peptide" evidence="8">
    <location>
        <begin position="1"/>
        <end position="26"/>
    </location>
</feature>
<dbReference type="Proteomes" id="UP000193083">
    <property type="component" value="Unassembled WGS sequence"/>
</dbReference>
<evidence type="ECO:0000256" key="5">
    <source>
        <dbReference type="ARBA" id="ARBA00022734"/>
    </source>
</evidence>